<evidence type="ECO:0000256" key="1">
    <source>
        <dbReference type="ARBA" id="ARBA00022490"/>
    </source>
</evidence>
<dbReference type="InterPro" id="IPR045864">
    <property type="entry name" value="aa-tRNA-synth_II/BPL/LPL"/>
</dbReference>
<dbReference type="InterPro" id="IPR016061">
    <property type="entry name" value="Pro-tRNA_ligase_II_C"/>
</dbReference>
<keyword evidence="1 8" id="KW-0963">Cytoplasm</keyword>
<dbReference type="FunFam" id="3.30.930.10:FF:000037">
    <property type="entry name" value="Proline--tRNA ligase"/>
    <property type="match status" value="1"/>
</dbReference>
<protein>
    <recommendedName>
        <fullName evidence="8">Proline--tRNA ligase</fullName>
        <ecNumber evidence="8">6.1.1.15</ecNumber>
    </recommendedName>
    <alternativeName>
        <fullName evidence="8">Prolyl-tRNA synthetase</fullName>
        <shortName evidence="8">ProRS</shortName>
    </alternativeName>
</protein>
<comment type="catalytic activity">
    <reaction evidence="7 8">
        <text>tRNA(Pro) + L-proline + ATP = L-prolyl-tRNA(Pro) + AMP + diphosphate</text>
        <dbReference type="Rhea" id="RHEA:14305"/>
        <dbReference type="Rhea" id="RHEA-COMP:9700"/>
        <dbReference type="Rhea" id="RHEA-COMP:9702"/>
        <dbReference type="ChEBI" id="CHEBI:30616"/>
        <dbReference type="ChEBI" id="CHEBI:33019"/>
        <dbReference type="ChEBI" id="CHEBI:60039"/>
        <dbReference type="ChEBI" id="CHEBI:78442"/>
        <dbReference type="ChEBI" id="CHEBI:78532"/>
        <dbReference type="ChEBI" id="CHEBI:456215"/>
        <dbReference type="EC" id="6.1.1.15"/>
    </reaction>
</comment>
<dbReference type="GO" id="GO:0005737">
    <property type="term" value="C:cytoplasm"/>
    <property type="evidence" value="ECO:0007669"/>
    <property type="project" value="UniProtKB-SubCell"/>
</dbReference>
<feature type="domain" description="Aminoacyl-transfer RNA synthetases class-II family profile" evidence="9">
    <location>
        <begin position="46"/>
        <end position="294"/>
    </location>
</feature>
<comment type="subunit">
    <text evidence="8">Homodimer.</text>
</comment>
<dbReference type="InterPro" id="IPR033721">
    <property type="entry name" value="ProRS_core_arch_euk"/>
</dbReference>
<dbReference type="AlphaFoldDB" id="A0A4S2H1V2"/>
<evidence type="ECO:0000256" key="6">
    <source>
        <dbReference type="ARBA" id="ARBA00023146"/>
    </source>
</evidence>
<dbReference type="SUPFAM" id="SSF52954">
    <property type="entry name" value="Class II aaRS ABD-related"/>
    <property type="match status" value="1"/>
</dbReference>
<gene>
    <name evidence="8" type="primary">proS</name>
    <name evidence="10" type="ORF">E5163_09030</name>
</gene>
<evidence type="ECO:0000256" key="8">
    <source>
        <dbReference type="HAMAP-Rule" id="MF_01571"/>
    </source>
</evidence>
<evidence type="ECO:0000256" key="5">
    <source>
        <dbReference type="ARBA" id="ARBA00022917"/>
    </source>
</evidence>
<comment type="subcellular location">
    <subcellularLocation>
        <location evidence="8">Cytoplasm</location>
    </subcellularLocation>
</comment>
<dbReference type="PROSITE" id="PS50862">
    <property type="entry name" value="AA_TRNA_LIGASE_II"/>
    <property type="match status" value="1"/>
</dbReference>
<accession>A0A4S2H1V2</accession>
<sequence length="507" mass="57298">MSRSALDVSQKDDFPAWYQAAVREADLAEESGVRGCMIIKPWGNGLWERMKAILNAEIEATGHENCYFPVLIPLKHFEQEAQHVEGFAKEMAVVTHHRLKVIDGKLQPDPEARLEEPLIVRPTSETIIGSAMSRWVRSYRDLPLLLNQWANVMRWEMRPRMFLRTSEFLWQEGHTAHVDEKDAMEETERMLGVYRDFAVDALALPVVDGRKPEHERFPGAVETLTIEAMMRDGKALQSGTSHYLGTNFARAQNIQYQDQQGEWKHAHTTSWGLSTRMIGAVIMAHGDDDGLRLPPRVAPQQVVIIPMLKGAPEDEKIADYCAELARSLVGQEVFGEAIRVRVDLDQDKPQNKRWRWVKKGAPIICEIGPRDVENAKVAFLRRDTLRTEEGKINSHFVERVDFPAMAAEILAEIQTGLYARADAFLKAHTHTVASFEEMVELFGSGEPAWARVSWSRPTGAALETIVKRLKEHQLTVRVAPFDQGEIGQTCIFTGETAVETIVVAKAY</sequence>
<dbReference type="InterPro" id="IPR002314">
    <property type="entry name" value="aa-tRNA-synt_IIb"/>
</dbReference>
<dbReference type="Gene3D" id="3.30.930.10">
    <property type="entry name" value="Bira Bifunctional Protein, Domain 2"/>
    <property type="match status" value="1"/>
</dbReference>
<evidence type="ECO:0000313" key="11">
    <source>
        <dbReference type="Proteomes" id="UP000308054"/>
    </source>
</evidence>
<dbReference type="OrthoDB" id="9809052at2"/>
<dbReference type="GO" id="GO:0005524">
    <property type="term" value="F:ATP binding"/>
    <property type="evidence" value="ECO:0007669"/>
    <property type="project" value="UniProtKB-UniRule"/>
</dbReference>
<dbReference type="InterPro" id="IPR004499">
    <property type="entry name" value="Pro-tRNA-ligase_IIa_arc-type"/>
</dbReference>
<dbReference type="InterPro" id="IPR036621">
    <property type="entry name" value="Anticodon-bd_dom_sf"/>
</dbReference>
<dbReference type="PANTHER" id="PTHR43382">
    <property type="entry name" value="PROLYL-TRNA SYNTHETASE"/>
    <property type="match status" value="1"/>
</dbReference>
<evidence type="ECO:0000259" key="9">
    <source>
        <dbReference type="PROSITE" id="PS50862"/>
    </source>
</evidence>
<organism evidence="10 11">
    <name type="scientific">Marinicauda algicola</name>
    <dbReference type="NCBI Taxonomy" id="2029849"/>
    <lineage>
        <taxon>Bacteria</taxon>
        <taxon>Pseudomonadati</taxon>
        <taxon>Pseudomonadota</taxon>
        <taxon>Alphaproteobacteria</taxon>
        <taxon>Maricaulales</taxon>
        <taxon>Maricaulaceae</taxon>
        <taxon>Marinicauda</taxon>
    </lineage>
</organism>
<dbReference type="GO" id="GO:0004827">
    <property type="term" value="F:proline-tRNA ligase activity"/>
    <property type="evidence" value="ECO:0007669"/>
    <property type="project" value="UniProtKB-UniRule"/>
</dbReference>
<dbReference type="CDD" id="cd00778">
    <property type="entry name" value="ProRS_core_arch_euk"/>
    <property type="match status" value="1"/>
</dbReference>
<keyword evidence="6 8" id="KW-0030">Aminoacyl-tRNA synthetase</keyword>
<dbReference type="PANTHER" id="PTHR43382:SF2">
    <property type="entry name" value="BIFUNCTIONAL GLUTAMATE_PROLINE--TRNA LIGASE"/>
    <property type="match status" value="1"/>
</dbReference>
<dbReference type="EMBL" id="SRXW01000002">
    <property type="protein sequence ID" value="TGY89251.1"/>
    <property type="molecule type" value="Genomic_DNA"/>
</dbReference>
<dbReference type="EC" id="6.1.1.15" evidence="8"/>
<reference evidence="10 11" key="1">
    <citation type="journal article" date="2017" name="Int. J. Syst. Evol. Microbiol.">
        <title>Marinicauda algicola sp. nov., isolated from a marine red alga Rhodosorus marinus.</title>
        <authorList>
            <person name="Jeong S.E."/>
            <person name="Jeon S.H."/>
            <person name="Chun B.H."/>
            <person name="Kim D.W."/>
            <person name="Jeon C.O."/>
        </authorList>
    </citation>
    <scope>NUCLEOTIDE SEQUENCE [LARGE SCALE GENOMIC DNA]</scope>
    <source>
        <strain evidence="10 11">JCM 31718</strain>
    </source>
</reference>
<evidence type="ECO:0000313" key="10">
    <source>
        <dbReference type="EMBL" id="TGY89251.1"/>
    </source>
</evidence>
<dbReference type="GO" id="GO:0017101">
    <property type="term" value="C:aminoacyl-tRNA synthetase multienzyme complex"/>
    <property type="evidence" value="ECO:0007669"/>
    <property type="project" value="TreeGrafter"/>
</dbReference>
<dbReference type="SMART" id="SM00946">
    <property type="entry name" value="ProRS-C_1"/>
    <property type="match status" value="1"/>
</dbReference>
<evidence type="ECO:0000256" key="7">
    <source>
        <dbReference type="ARBA" id="ARBA00047671"/>
    </source>
</evidence>
<evidence type="ECO:0000256" key="3">
    <source>
        <dbReference type="ARBA" id="ARBA00022741"/>
    </source>
</evidence>
<dbReference type="Pfam" id="PF03129">
    <property type="entry name" value="HGTP_anticodon"/>
    <property type="match status" value="1"/>
</dbReference>
<dbReference type="HAMAP" id="MF_01571">
    <property type="entry name" value="Pro_tRNA_synth_type3"/>
    <property type="match status" value="1"/>
</dbReference>
<dbReference type="GO" id="GO:0006433">
    <property type="term" value="P:prolyl-tRNA aminoacylation"/>
    <property type="evidence" value="ECO:0007669"/>
    <property type="project" value="UniProtKB-UniRule"/>
</dbReference>
<comment type="caution">
    <text evidence="10">The sequence shown here is derived from an EMBL/GenBank/DDBJ whole genome shotgun (WGS) entry which is preliminary data.</text>
</comment>
<dbReference type="SUPFAM" id="SSF64586">
    <property type="entry name" value="C-terminal domain of ProRS"/>
    <property type="match status" value="1"/>
</dbReference>
<keyword evidence="2 8" id="KW-0436">Ligase</keyword>
<dbReference type="InterPro" id="IPR004154">
    <property type="entry name" value="Anticodon-bd"/>
</dbReference>
<dbReference type="Gene3D" id="3.40.50.800">
    <property type="entry name" value="Anticodon-binding domain"/>
    <property type="match status" value="1"/>
</dbReference>
<evidence type="ECO:0000256" key="4">
    <source>
        <dbReference type="ARBA" id="ARBA00022840"/>
    </source>
</evidence>
<evidence type="ECO:0000256" key="2">
    <source>
        <dbReference type="ARBA" id="ARBA00022598"/>
    </source>
</evidence>
<dbReference type="SUPFAM" id="SSF55681">
    <property type="entry name" value="Class II aaRS and biotin synthetases"/>
    <property type="match status" value="1"/>
</dbReference>
<comment type="function">
    <text evidence="8">Catalyzes the attachment of proline to tRNA(Pro) in a two-step reaction: proline is first activated by ATP to form Pro-AMP and then transferred to the acceptor end of tRNA(Pro).</text>
</comment>
<dbReference type="InterPro" id="IPR017449">
    <property type="entry name" value="Pro-tRNA_synth_II"/>
</dbReference>
<keyword evidence="11" id="KW-1185">Reference proteome</keyword>
<name>A0A4S2H1V2_9PROT</name>
<dbReference type="Gene3D" id="3.30.110.30">
    <property type="entry name" value="C-terminal domain of ProRS"/>
    <property type="match status" value="1"/>
</dbReference>
<proteinExistence type="inferred from homology"/>
<dbReference type="Pfam" id="PF00587">
    <property type="entry name" value="tRNA-synt_2b"/>
    <property type="match status" value="1"/>
</dbReference>
<dbReference type="InterPro" id="IPR006195">
    <property type="entry name" value="aa-tRNA-synth_II"/>
</dbReference>
<dbReference type="NCBIfam" id="TIGR00408">
    <property type="entry name" value="proS_fam_I"/>
    <property type="match status" value="1"/>
</dbReference>
<keyword evidence="3 8" id="KW-0547">Nucleotide-binding</keyword>
<comment type="similarity">
    <text evidence="8">Belongs to the class-II aminoacyl-tRNA synthetase family. ProS type 3 subfamily.</text>
</comment>
<keyword evidence="5 8" id="KW-0648">Protein biosynthesis</keyword>
<comment type="domain">
    <text evidence="8">Consists of three domains: the N-terminal catalytic domain, the anticodon-binding domain and the C-terminal extension.</text>
</comment>
<dbReference type="Proteomes" id="UP000308054">
    <property type="component" value="Unassembled WGS sequence"/>
</dbReference>
<keyword evidence="4 8" id="KW-0067">ATP-binding</keyword>